<proteinExistence type="predicted"/>
<organism evidence="1 2">
    <name type="scientific">Dactylosporangium sucinum</name>
    <dbReference type="NCBI Taxonomy" id="1424081"/>
    <lineage>
        <taxon>Bacteria</taxon>
        <taxon>Bacillati</taxon>
        <taxon>Actinomycetota</taxon>
        <taxon>Actinomycetes</taxon>
        <taxon>Micromonosporales</taxon>
        <taxon>Micromonosporaceae</taxon>
        <taxon>Dactylosporangium</taxon>
    </lineage>
</organism>
<comment type="caution">
    <text evidence="1">The sequence shown here is derived from an EMBL/GenBank/DDBJ whole genome shotgun (WGS) entry which is preliminary data.</text>
</comment>
<dbReference type="Proteomes" id="UP000642070">
    <property type="component" value="Unassembled WGS sequence"/>
</dbReference>
<reference evidence="1" key="1">
    <citation type="journal article" date="2014" name="Int. J. Syst. Evol. Microbiol.">
        <title>Complete genome sequence of Corynebacterium casei LMG S-19264T (=DSM 44701T), isolated from a smear-ripened cheese.</title>
        <authorList>
            <consortium name="US DOE Joint Genome Institute (JGI-PGF)"/>
            <person name="Walter F."/>
            <person name="Albersmeier A."/>
            <person name="Kalinowski J."/>
            <person name="Ruckert C."/>
        </authorList>
    </citation>
    <scope>NUCLEOTIDE SEQUENCE</scope>
    <source>
        <strain evidence="1">JCM 19831</strain>
    </source>
</reference>
<dbReference type="AlphaFoldDB" id="A0A917X4J2"/>
<dbReference type="RefSeq" id="WP_190255968.1">
    <property type="nucleotide sequence ID" value="NZ_BMPI01000064.1"/>
</dbReference>
<evidence type="ECO:0000313" key="1">
    <source>
        <dbReference type="EMBL" id="GGM72151.1"/>
    </source>
</evidence>
<gene>
    <name evidence="1" type="ORF">GCM10007977_087360</name>
</gene>
<dbReference type="EMBL" id="BMPI01000064">
    <property type="protein sequence ID" value="GGM72151.1"/>
    <property type="molecule type" value="Genomic_DNA"/>
</dbReference>
<sequence length="124" mass="12759">MAEHAGTPESYERFVVLFRASTIGIAGTGTPAQDAQGRIFAAGDFGAGRTTHGGGRPRILAFADPEAAIRNFGPRCNAGVPGEALLQPAATDPDCATREISLVISRSTAESLLAAPTEPPGGRR</sequence>
<reference evidence="1" key="2">
    <citation type="submission" date="2020-09" db="EMBL/GenBank/DDBJ databases">
        <authorList>
            <person name="Sun Q."/>
            <person name="Ohkuma M."/>
        </authorList>
    </citation>
    <scope>NUCLEOTIDE SEQUENCE</scope>
    <source>
        <strain evidence="1">JCM 19831</strain>
    </source>
</reference>
<evidence type="ECO:0000313" key="2">
    <source>
        <dbReference type="Proteomes" id="UP000642070"/>
    </source>
</evidence>
<keyword evidence="2" id="KW-1185">Reference proteome</keyword>
<name>A0A917X4J2_9ACTN</name>
<accession>A0A917X4J2</accession>
<protein>
    <submittedName>
        <fullName evidence="1">Uncharacterized protein</fullName>
    </submittedName>
</protein>